<feature type="domain" description="HTH tetR-type" evidence="6">
    <location>
        <begin position="27"/>
        <end position="87"/>
    </location>
</feature>
<dbReference type="InterPro" id="IPR036271">
    <property type="entry name" value="Tet_transcr_reg_TetR-rel_C_sf"/>
</dbReference>
<protein>
    <submittedName>
        <fullName evidence="7">TetR family transcriptional regulator</fullName>
    </submittedName>
</protein>
<dbReference type="GO" id="GO:0003700">
    <property type="term" value="F:DNA-binding transcription factor activity"/>
    <property type="evidence" value="ECO:0007669"/>
    <property type="project" value="TreeGrafter"/>
</dbReference>
<keyword evidence="1" id="KW-0805">Transcription regulation</keyword>
<dbReference type="SUPFAM" id="SSF48498">
    <property type="entry name" value="Tetracyclin repressor-like, C-terminal domain"/>
    <property type="match status" value="1"/>
</dbReference>
<dbReference type="GO" id="GO:0000976">
    <property type="term" value="F:transcription cis-regulatory region binding"/>
    <property type="evidence" value="ECO:0007669"/>
    <property type="project" value="TreeGrafter"/>
</dbReference>
<sequence length="275" mass="29428">MAEDRLPPVLRRLWGHEPVPRRGPRPRLDLATITAAAIEIADAEGLAGVSMNSVATRVGVAATALYRYIGSKDDLLVLMADAVAPDPPDPSGRPWRDYLALWTRIQRDIVLRHTWVLPIANFAPPLGPRRLLWLDRAFAALDGTGLDDGEKINVASTLAGYALTDAAIVHTAGTGLQEYADSGIDSAADYGELLAEVLDPGTYPALSAAVRAGVFRGAESWVDDADFRFGLDLLLDGVEQLIARRTSDRRAADERASDGRAAADDRTSGGHVAGK</sequence>
<dbReference type="InterPro" id="IPR004111">
    <property type="entry name" value="Repressor_TetR_C"/>
</dbReference>
<dbReference type="Proteomes" id="UP000190797">
    <property type="component" value="Chromosome"/>
</dbReference>
<dbReference type="STRING" id="1909395.BKM31_29375"/>
<dbReference type="PROSITE" id="PS50977">
    <property type="entry name" value="HTH_TETR_2"/>
    <property type="match status" value="1"/>
</dbReference>
<dbReference type="InterPro" id="IPR009057">
    <property type="entry name" value="Homeodomain-like_sf"/>
</dbReference>
<dbReference type="InterPro" id="IPR050109">
    <property type="entry name" value="HTH-type_TetR-like_transc_reg"/>
</dbReference>
<feature type="region of interest" description="Disordered" evidence="5">
    <location>
        <begin position="246"/>
        <end position="275"/>
    </location>
</feature>
<evidence type="ECO:0000313" key="8">
    <source>
        <dbReference type="Proteomes" id="UP000190797"/>
    </source>
</evidence>
<evidence type="ECO:0000256" key="3">
    <source>
        <dbReference type="ARBA" id="ARBA00023163"/>
    </source>
</evidence>
<dbReference type="Pfam" id="PF00440">
    <property type="entry name" value="TetR_N"/>
    <property type="match status" value="1"/>
</dbReference>
<dbReference type="Gene3D" id="1.10.357.10">
    <property type="entry name" value="Tetracycline Repressor, domain 2"/>
    <property type="match status" value="1"/>
</dbReference>
<proteinExistence type="predicted"/>
<dbReference type="PANTHER" id="PTHR30055:SF234">
    <property type="entry name" value="HTH-TYPE TRANSCRIPTIONAL REGULATOR BETI"/>
    <property type="match status" value="1"/>
</dbReference>
<dbReference type="AlphaFoldDB" id="A0A1V0A482"/>
<dbReference type="Pfam" id="PF02909">
    <property type="entry name" value="TetR_C_1"/>
    <property type="match status" value="1"/>
</dbReference>
<evidence type="ECO:0000256" key="2">
    <source>
        <dbReference type="ARBA" id="ARBA00023125"/>
    </source>
</evidence>
<evidence type="ECO:0000313" key="7">
    <source>
        <dbReference type="EMBL" id="AQZ65010.1"/>
    </source>
</evidence>
<keyword evidence="2 4" id="KW-0238">DNA-binding</keyword>
<keyword evidence="3" id="KW-0804">Transcription</keyword>
<name>A0A1V0A482_9ACTN</name>
<feature type="compositionally biased region" description="Basic and acidic residues" evidence="5">
    <location>
        <begin position="246"/>
        <end position="268"/>
    </location>
</feature>
<dbReference type="GO" id="GO:0045892">
    <property type="term" value="P:negative regulation of DNA-templated transcription"/>
    <property type="evidence" value="ECO:0007669"/>
    <property type="project" value="InterPro"/>
</dbReference>
<dbReference type="Gene3D" id="1.10.10.60">
    <property type="entry name" value="Homeodomain-like"/>
    <property type="match status" value="1"/>
</dbReference>
<gene>
    <name evidence="7" type="ORF">BKM31_29375</name>
</gene>
<dbReference type="KEGG" id="noa:BKM31_29375"/>
<keyword evidence="8" id="KW-1185">Reference proteome</keyword>
<evidence type="ECO:0000256" key="4">
    <source>
        <dbReference type="PROSITE-ProRule" id="PRU00335"/>
    </source>
</evidence>
<dbReference type="RefSeq" id="WP_080041261.1">
    <property type="nucleotide sequence ID" value="NZ_CP017717.1"/>
</dbReference>
<accession>A0A1V0A482</accession>
<dbReference type="SUPFAM" id="SSF46689">
    <property type="entry name" value="Homeodomain-like"/>
    <property type="match status" value="1"/>
</dbReference>
<evidence type="ECO:0000259" key="6">
    <source>
        <dbReference type="PROSITE" id="PS50977"/>
    </source>
</evidence>
<evidence type="ECO:0000256" key="5">
    <source>
        <dbReference type="SAM" id="MobiDB-lite"/>
    </source>
</evidence>
<dbReference type="EMBL" id="CP017717">
    <property type="protein sequence ID" value="AQZ65010.1"/>
    <property type="molecule type" value="Genomic_DNA"/>
</dbReference>
<reference evidence="8" key="1">
    <citation type="journal article" date="2017" name="Med. Chem. Commun.">
        <title>Nonomuraea sp. ATCC 55076 harbours the largest actinomycete chromosome to date and the kistamicin biosynthetic gene cluster.</title>
        <authorList>
            <person name="Nazari B."/>
            <person name="Forneris C.C."/>
            <person name="Gibson M.I."/>
            <person name="Moon K."/>
            <person name="Schramma K.R."/>
            <person name="Seyedsayamdost M.R."/>
        </authorList>
    </citation>
    <scope>NUCLEOTIDE SEQUENCE [LARGE SCALE GENOMIC DNA]</scope>
    <source>
        <strain evidence="8">ATCC 55076</strain>
    </source>
</reference>
<dbReference type="PRINTS" id="PR00455">
    <property type="entry name" value="HTHTETR"/>
</dbReference>
<dbReference type="InterPro" id="IPR001647">
    <property type="entry name" value="HTH_TetR"/>
</dbReference>
<evidence type="ECO:0000256" key="1">
    <source>
        <dbReference type="ARBA" id="ARBA00023015"/>
    </source>
</evidence>
<dbReference type="OrthoDB" id="2570341at2"/>
<organism evidence="7 8">
    <name type="scientific">[Actinomadura] parvosata subsp. kistnae</name>
    <dbReference type="NCBI Taxonomy" id="1909395"/>
    <lineage>
        <taxon>Bacteria</taxon>
        <taxon>Bacillati</taxon>
        <taxon>Actinomycetota</taxon>
        <taxon>Actinomycetes</taxon>
        <taxon>Streptosporangiales</taxon>
        <taxon>Streptosporangiaceae</taxon>
        <taxon>Nonomuraea</taxon>
    </lineage>
</organism>
<feature type="DNA-binding region" description="H-T-H motif" evidence="4">
    <location>
        <begin position="50"/>
        <end position="69"/>
    </location>
</feature>
<dbReference type="PANTHER" id="PTHR30055">
    <property type="entry name" value="HTH-TYPE TRANSCRIPTIONAL REGULATOR RUTR"/>
    <property type="match status" value="1"/>
</dbReference>